<dbReference type="PANTHER" id="PTHR47894:SF1">
    <property type="entry name" value="HTH-TYPE TRANSCRIPTIONAL REGULATOR VQSM"/>
    <property type="match status" value="1"/>
</dbReference>
<evidence type="ECO:0000256" key="2">
    <source>
        <dbReference type="ARBA" id="ARBA00023125"/>
    </source>
</evidence>
<keyword evidence="3" id="KW-0804">Transcription</keyword>
<evidence type="ECO:0000256" key="3">
    <source>
        <dbReference type="ARBA" id="ARBA00023163"/>
    </source>
</evidence>
<evidence type="ECO:0000259" key="4">
    <source>
        <dbReference type="PROSITE" id="PS01124"/>
    </source>
</evidence>
<dbReference type="Gene3D" id="1.10.10.60">
    <property type="entry name" value="Homeodomain-like"/>
    <property type="match status" value="1"/>
</dbReference>
<sequence length="334" mass="35561">MSARIVDPDIVRLTDQVGAAHGFDLGPALAGAGLSHPLLALPDLRLTAAQACAFLAGARDISGRADLGLIVGAGQTVTSWGVLGLAMLSASSLELAVRTGMTYRALAGALTDIETRVGASGLSLVVRPYPELAPVERFVVEELFASVVGLLRVALGPAIAVRAEFAFAAPQDPALARELFGDGVRHDREVSSLILSRRLLDRPLPTTDPLCHRRMTELLDAQLAARRGVHGLVGQVEDHVRGRLAMVPTMARTAAVLHLSERTLRRRLAEAGTTFQGIVDAVRRERAYVMLINSDASLPAIARACGLGDERSLRRAVQRWFGRSASALRTPDAV</sequence>
<dbReference type="EMBL" id="JACBZS010000001">
    <property type="protein sequence ID" value="NYI71608.1"/>
    <property type="molecule type" value="Genomic_DNA"/>
</dbReference>
<dbReference type="SUPFAM" id="SSF46689">
    <property type="entry name" value="Homeodomain-like"/>
    <property type="match status" value="1"/>
</dbReference>
<dbReference type="Pfam" id="PF12625">
    <property type="entry name" value="Arabinose_bd"/>
    <property type="match status" value="1"/>
</dbReference>
<dbReference type="AlphaFoldDB" id="A0A7Z0DAB1"/>
<evidence type="ECO:0000313" key="5">
    <source>
        <dbReference type="EMBL" id="NYI71608.1"/>
    </source>
</evidence>
<dbReference type="Pfam" id="PF12833">
    <property type="entry name" value="HTH_18"/>
    <property type="match status" value="1"/>
</dbReference>
<evidence type="ECO:0000313" key="6">
    <source>
        <dbReference type="Proteomes" id="UP000527616"/>
    </source>
</evidence>
<gene>
    <name evidence="5" type="ORF">GGQ54_002168</name>
</gene>
<keyword evidence="6" id="KW-1185">Reference proteome</keyword>
<evidence type="ECO:0000256" key="1">
    <source>
        <dbReference type="ARBA" id="ARBA00023015"/>
    </source>
</evidence>
<dbReference type="Proteomes" id="UP000527616">
    <property type="component" value="Unassembled WGS sequence"/>
</dbReference>
<keyword evidence="2 5" id="KW-0238">DNA-binding</keyword>
<protein>
    <submittedName>
        <fullName evidence="5">AraC-like DNA-binding protein</fullName>
    </submittedName>
</protein>
<organism evidence="5 6">
    <name type="scientific">Naumannella cuiyingiana</name>
    <dbReference type="NCBI Taxonomy" id="1347891"/>
    <lineage>
        <taxon>Bacteria</taxon>
        <taxon>Bacillati</taxon>
        <taxon>Actinomycetota</taxon>
        <taxon>Actinomycetes</taxon>
        <taxon>Propionibacteriales</taxon>
        <taxon>Propionibacteriaceae</taxon>
        <taxon>Naumannella</taxon>
    </lineage>
</organism>
<dbReference type="PANTHER" id="PTHR47894">
    <property type="entry name" value="HTH-TYPE TRANSCRIPTIONAL REGULATOR GADX"/>
    <property type="match status" value="1"/>
</dbReference>
<keyword evidence="1" id="KW-0805">Transcription regulation</keyword>
<dbReference type="GO" id="GO:0000976">
    <property type="term" value="F:transcription cis-regulatory region binding"/>
    <property type="evidence" value="ECO:0007669"/>
    <property type="project" value="TreeGrafter"/>
</dbReference>
<dbReference type="InterPro" id="IPR009057">
    <property type="entry name" value="Homeodomain-like_sf"/>
</dbReference>
<dbReference type="InterPro" id="IPR032687">
    <property type="entry name" value="AraC-type_N"/>
</dbReference>
<comment type="caution">
    <text evidence="5">The sequence shown here is derived from an EMBL/GenBank/DDBJ whole genome shotgun (WGS) entry which is preliminary data.</text>
</comment>
<feature type="domain" description="HTH araC/xylS-type" evidence="4">
    <location>
        <begin position="230"/>
        <end position="331"/>
    </location>
</feature>
<proteinExistence type="predicted"/>
<name>A0A7Z0DAB1_9ACTN</name>
<dbReference type="PROSITE" id="PS01124">
    <property type="entry name" value="HTH_ARAC_FAMILY_2"/>
    <property type="match status" value="1"/>
</dbReference>
<reference evidence="5 6" key="1">
    <citation type="submission" date="2020-07" db="EMBL/GenBank/DDBJ databases">
        <title>Sequencing the genomes of 1000 actinobacteria strains.</title>
        <authorList>
            <person name="Klenk H.-P."/>
        </authorList>
    </citation>
    <scope>NUCLEOTIDE SEQUENCE [LARGE SCALE GENOMIC DNA]</scope>
    <source>
        <strain evidence="5 6">DSM 103164</strain>
    </source>
</reference>
<dbReference type="SMART" id="SM00342">
    <property type="entry name" value="HTH_ARAC"/>
    <property type="match status" value="1"/>
</dbReference>
<dbReference type="RefSeq" id="WP_179445413.1">
    <property type="nucleotide sequence ID" value="NZ_JACBZS010000001.1"/>
</dbReference>
<dbReference type="GO" id="GO:0005829">
    <property type="term" value="C:cytosol"/>
    <property type="evidence" value="ECO:0007669"/>
    <property type="project" value="TreeGrafter"/>
</dbReference>
<dbReference type="GO" id="GO:0003700">
    <property type="term" value="F:DNA-binding transcription factor activity"/>
    <property type="evidence" value="ECO:0007669"/>
    <property type="project" value="InterPro"/>
</dbReference>
<dbReference type="InterPro" id="IPR018060">
    <property type="entry name" value="HTH_AraC"/>
</dbReference>
<accession>A0A7Z0DAB1</accession>